<organism evidence="3 4">
    <name type="scientific">Lichtheimia corymbifera JMRC:FSU:9682</name>
    <dbReference type="NCBI Taxonomy" id="1263082"/>
    <lineage>
        <taxon>Eukaryota</taxon>
        <taxon>Fungi</taxon>
        <taxon>Fungi incertae sedis</taxon>
        <taxon>Mucoromycota</taxon>
        <taxon>Mucoromycotina</taxon>
        <taxon>Mucoromycetes</taxon>
        <taxon>Mucorales</taxon>
        <taxon>Lichtheimiaceae</taxon>
        <taxon>Lichtheimia</taxon>
    </lineage>
</organism>
<dbReference type="AlphaFoldDB" id="A0A068RL90"/>
<feature type="coiled-coil region" evidence="1">
    <location>
        <begin position="99"/>
        <end position="140"/>
    </location>
</feature>
<sequence>MVVRIEDIYRLKIRDVLKDGFEKFDLQEETVSTNLTPQQKYAARMKEVAVFIISVAPRYIVLLMMRKPSLPEVLRVGVGYLHDTLLLLFRINEILLRSYTRLRKQITQKESKNARLREEITQKDNEIARLRRLLRVLGKETKKEYIPARYIPP</sequence>
<evidence type="ECO:0000313" key="3">
    <source>
        <dbReference type="EMBL" id="CDH49731.1"/>
    </source>
</evidence>
<keyword evidence="1" id="KW-0175">Coiled coil</keyword>
<feature type="transmembrane region" description="Helical" evidence="2">
    <location>
        <begin position="48"/>
        <end position="65"/>
    </location>
</feature>
<dbReference type="Proteomes" id="UP000027586">
    <property type="component" value="Unassembled WGS sequence"/>
</dbReference>
<proteinExistence type="predicted"/>
<dbReference type="VEuPathDB" id="FungiDB:LCOR_01466.1"/>
<evidence type="ECO:0000256" key="2">
    <source>
        <dbReference type="SAM" id="Phobius"/>
    </source>
</evidence>
<keyword evidence="2" id="KW-0812">Transmembrane</keyword>
<keyword evidence="2" id="KW-1133">Transmembrane helix</keyword>
<comment type="caution">
    <text evidence="3">The sequence shown here is derived from an EMBL/GenBank/DDBJ whole genome shotgun (WGS) entry which is preliminary data.</text>
</comment>
<gene>
    <name evidence="3" type="ORF">LCOR_01466.1</name>
</gene>
<reference evidence="3" key="1">
    <citation type="submission" date="2013-08" db="EMBL/GenBank/DDBJ databases">
        <title>Gene expansion shapes genome architecture in the human pathogen Lichtheimia corymbifera: an evolutionary genomics analysis in the ancient terrestrial Mucorales (Mucoromycotina).</title>
        <authorList>
            <person name="Schwartze V.U."/>
            <person name="Winter S."/>
            <person name="Shelest E."/>
            <person name="Marcet-Houben M."/>
            <person name="Horn F."/>
            <person name="Wehner S."/>
            <person name="Hoffmann K."/>
            <person name="Riege K."/>
            <person name="Sammeth M."/>
            <person name="Nowrousian M."/>
            <person name="Valiante V."/>
            <person name="Linde J."/>
            <person name="Jacobsen I.D."/>
            <person name="Marz M."/>
            <person name="Brakhage A.A."/>
            <person name="Gabaldon T."/>
            <person name="Bocker S."/>
            <person name="Voigt K."/>
        </authorList>
    </citation>
    <scope>NUCLEOTIDE SEQUENCE [LARGE SCALE GENOMIC DNA]</scope>
    <source>
        <strain evidence="3">FSU 9682</strain>
    </source>
</reference>
<accession>A0A068RL90</accession>
<dbReference type="EMBL" id="CBTN010000004">
    <property type="protein sequence ID" value="CDH49731.1"/>
    <property type="molecule type" value="Genomic_DNA"/>
</dbReference>
<name>A0A068RL90_9FUNG</name>
<keyword evidence="2" id="KW-0472">Membrane</keyword>
<evidence type="ECO:0000313" key="4">
    <source>
        <dbReference type="Proteomes" id="UP000027586"/>
    </source>
</evidence>
<evidence type="ECO:0000256" key="1">
    <source>
        <dbReference type="SAM" id="Coils"/>
    </source>
</evidence>
<protein>
    <submittedName>
        <fullName evidence="3">Uncharacterized protein</fullName>
    </submittedName>
</protein>
<keyword evidence="4" id="KW-1185">Reference proteome</keyword>